<dbReference type="PANTHER" id="PTHR30309:SF0">
    <property type="entry name" value="GLYCEROL-3-PHOSPHATE ACYLTRANSFERASE-RELATED"/>
    <property type="match status" value="1"/>
</dbReference>
<dbReference type="Pfam" id="PF02660">
    <property type="entry name" value="G3P_acyltransf"/>
    <property type="match status" value="1"/>
</dbReference>
<dbReference type="InterPro" id="IPR003811">
    <property type="entry name" value="G3P_acylTferase_PlsY"/>
</dbReference>
<accession>X0Y2U9</accession>
<evidence type="ECO:0000256" key="3">
    <source>
        <dbReference type="ARBA" id="ARBA00022679"/>
    </source>
</evidence>
<dbReference type="PANTHER" id="PTHR30309">
    <property type="entry name" value="INNER MEMBRANE PROTEIN YGIH"/>
    <property type="match status" value="1"/>
</dbReference>
<keyword evidence="1" id="KW-1003">Cell membrane</keyword>
<dbReference type="GO" id="GO:0005886">
    <property type="term" value="C:plasma membrane"/>
    <property type="evidence" value="ECO:0007669"/>
    <property type="project" value="InterPro"/>
</dbReference>
<dbReference type="EMBL" id="BARS01051932">
    <property type="protein sequence ID" value="GAG50010.1"/>
    <property type="molecule type" value="Genomic_DNA"/>
</dbReference>
<keyword evidence="8" id="KW-0594">Phospholipid biosynthesis</keyword>
<evidence type="ECO:0000256" key="5">
    <source>
        <dbReference type="ARBA" id="ARBA00022989"/>
    </source>
</evidence>
<evidence type="ECO:0000313" key="11">
    <source>
        <dbReference type="EMBL" id="GAG50010.1"/>
    </source>
</evidence>
<organism evidence="11">
    <name type="scientific">marine sediment metagenome</name>
    <dbReference type="NCBI Taxonomy" id="412755"/>
    <lineage>
        <taxon>unclassified sequences</taxon>
        <taxon>metagenomes</taxon>
        <taxon>ecological metagenomes</taxon>
    </lineage>
</organism>
<comment type="caution">
    <text evidence="11">The sequence shown here is derived from an EMBL/GenBank/DDBJ whole genome shotgun (WGS) entry which is preliminary data.</text>
</comment>
<feature type="transmembrane region" description="Helical" evidence="10">
    <location>
        <begin position="6"/>
        <end position="26"/>
    </location>
</feature>
<evidence type="ECO:0000256" key="8">
    <source>
        <dbReference type="ARBA" id="ARBA00023209"/>
    </source>
</evidence>
<evidence type="ECO:0000256" key="6">
    <source>
        <dbReference type="ARBA" id="ARBA00023098"/>
    </source>
</evidence>
<protein>
    <recommendedName>
        <fullName evidence="12">Glycerol-3-phosphate acyltransferase</fullName>
    </recommendedName>
</protein>
<keyword evidence="6" id="KW-0443">Lipid metabolism</keyword>
<gene>
    <name evidence="11" type="ORF">S01H1_77283</name>
</gene>
<evidence type="ECO:0000256" key="4">
    <source>
        <dbReference type="ARBA" id="ARBA00022692"/>
    </source>
</evidence>
<dbReference type="SMART" id="SM01207">
    <property type="entry name" value="G3P_acyltransf"/>
    <property type="match status" value="1"/>
</dbReference>
<name>X0Y2U9_9ZZZZ</name>
<evidence type="ECO:0000256" key="7">
    <source>
        <dbReference type="ARBA" id="ARBA00023136"/>
    </source>
</evidence>
<evidence type="ECO:0000256" key="2">
    <source>
        <dbReference type="ARBA" id="ARBA00022516"/>
    </source>
</evidence>
<keyword evidence="4 10" id="KW-0812">Transmembrane</keyword>
<keyword evidence="2" id="KW-0444">Lipid biosynthesis</keyword>
<evidence type="ECO:0000256" key="10">
    <source>
        <dbReference type="SAM" id="Phobius"/>
    </source>
</evidence>
<evidence type="ECO:0000256" key="9">
    <source>
        <dbReference type="ARBA" id="ARBA00023264"/>
    </source>
</evidence>
<sequence length="96" mass="9922">MIVLSFVGLIILGYLIGSIPVGFILVKLARGIDIREHGSGNIGMTNVMRLVGVKAGVFVFFADMAKGAAAVALAWPIVTAYPHWAEVAGGIAAIVG</sequence>
<feature type="non-terminal residue" evidence="11">
    <location>
        <position position="96"/>
    </location>
</feature>
<dbReference type="AlphaFoldDB" id="X0Y2U9"/>
<keyword evidence="3" id="KW-0808">Transferase</keyword>
<evidence type="ECO:0000256" key="1">
    <source>
        <dbReference type="ARBA" id="ARBA00022475"/>
    </source>
</evidence>
<keyword evidence="5 10" id="KW-1133">Transmembrane helix</keyword>
<reference evidence="11" key="1">
    <citation type="journal article" date="2014" name="Front. Microbiol.">
        <title>High frequency of phylogenetically diverse reductive dehalogenase-homologous genes in deep subseafloor sedimentary metagenomes.</title>
        <authorList>
            <person name="Kawai M."/>
            <person name="Futagami T."/>
            <person name="Toyoda A."/>
            <person name="Takaki Y."/>
            <person name="Nishi S."/>
            <person name="Hori S."/>
            <person name="Arai W."/>
            <person name="Tsubouchi T."/>
            <person name="Morono Y."/>
            <person name="Uchiyama I."/>
            <person name="Ito T."/>
            <person name="Fujiyama A."/>
            <person name="Inagaki F."/>
            <person name="Takami H."/>
        </authorList>
    </citation>
    <scope>NUCLEOTIDE SEQUENCE</scope>
    <source>
        <strain evidence="11">Expedition CK06-06</strain>
    </source>
</reference>
<dbReference type="GO" id="GO:0008654">
    <property type="term" value="P:phospholipid biosynthetic process"/>
    <property type="evidence" value="ECO:0007669"/>
    <property type="project" value="UniProtKB-KW"/>
</dbReference>
<keyword evidence="7 10" id="KW-0472">Membrane</keyword>
<evidence type="ECO:0008006" key="12">
    <source>
        <dbReference type="Google" id="ProtNLM"/>
    </source>
</evidence>
<keyword evidence="9" id="KW-1208">Phospholipid metabolism</keyword>
<dbReference type="GO" id="GO:0043772">
    <property type="term" value="F:acyl-phosphate glycerol-3-phosphate acyltransferase activity"/>
    <property type="evidence" value="ECO:0007669"/>
    <property type="project" value="InterPro"/>
</dbReference>
<proteinExistence type="predicted"/>